<protein>
    <submittedName>
        <fullName evidence="1">Uncharacterized protein</fullName>
    </submittedName>
</protein>
<evidence type="ECO:0000313" key="2">
    <source>
        <dbReference type="Proteomes" id="UP000831701"/>
    </source>
</evidence>
<evidence type="ECO:0000313" key="1">
    <source>
        <dbReference type="EMBL" id="KAI3375175.1"/>
    </source>
</evidence>
<gene>
    <name evidence="1" type="ORF">L3Q82_021069</name>
</gene>
<proteinExistence type="predicted"/>
<name>A0ACB8X5K5_9TELE</name>
<accession>A0ACB8X5K5</accession>
<dbReference type="EMBL" id="CM041533">
    <property type="protein sequence ID" value="KAI3375175.1"/>
    <property type="molecule type" value="Genomic_DNA"/>
</dbReference>
<comment type="caution">
    <text evidence="1">The sequence shown here is derived from an EMBL/GenBank/DDBJ whole genome shotgun (WGS) entry which is preliminary data.</text>
</comment>
<keyword evidence="2" id="KW-1185">Reference proteome</keyword>
<dbReference type="Proteomes" id="UP000831701">
    <property type="component" value="Chromosome 3"/>
</dbReference>
<reference evidence="1" key="1">
    <citation type="submission" date="2022-04" db="EMBL/GenBank/DDBJ databases">
        <title>Jade perch genome.</title>
        <authorList>
            <person name="Chao B."/>
        </authorList>
    </citation>
    <scope>NUCLEOTIDE SEQUENCE</scope>
    <source>
        <strain evidence="1">CB-2022</strain>
    </source>
</reference>
<organism evidence="1 2">
    <name type="scientific">Scortum barcoo</name>
    <name type="common">barcoo grunter</name>
    <dbReference type="NCBI Taxonomy" id="214431"/>
    <lineage>
        <taxon>Eukaryota</taxon>
        <taxon>Metazoa</taxon>
        <taxon>Chordata</taxon>
        <taxon>Craniata</taxon>
        <taxon>Vertebrata</taxon>
        <taxon>Euteleostomi</taxon>
        <taxon>Actinopterygii</taxon>
        <taxon>Neopterygii</taxon>
        <taxon>Teleostei</taxon>
        <taxon>Neoteleostei</taxon>
        <taxon>Acanthomorphata</taxon>
        <taxon>Eupercaria</taxon>
        <taxon>Centrarchiformes</taxon>
        <taxon>Terapontoidei</taxon>
        <taxon>Terapontidae</taxon>
        <taxon>Scortum</taxon>
    </lineage>
</organism>
<sequence length="1748" mass="191880">MRSVIRAVVAWSWVAVCVRAAMDECADERGAPQRCMPEFVNAAFNVTVAATNTCGSPPEEYCVQTGATGVTKSCHICDARDPRNHHSAVYLTDYNNQQDTTWWQSQTMLAGVQYPNSINLTLHLVTYDVSAAGYQEGNFKLVKFSTEFGAALCTLCPDLAVGSASLRLLHHFTLCLSSSAFLSSNGLGGVKVAACRLLAGLLRLAKYVESRNDQRTVARESVLKVQTAALACFNDTLHSCSTDPRSAVLTEPPCSPDRRSFSWFPGKSAHINLLQTLLSNLIMCKSFDITYVRLKFHTSRPESFAIYKRTSEGGPWVPYQYYSGSCEKTYQKPSRGFIRTGEDEQQALCTDDFSDISPLTGGNVAFSTLEGRPSAYNFDFSPVLQDWVTATDIRVTLNRLNTFGDEVFNDPKVLKSYYYAISDFAVGGRCKCNGHASECVKNSRGRLVCNCKHNTEGNDCNVCKPFYNDRPWRRATADNPNECLPCDCNGKSSECYFDAELYRATGHGGHCRNCADNTDGPNCERCLDNYYRDQSGSRCLPCGCNTVGSESPQCDSRGVCACKPGVTGEKCDRCQPGHHSLTEAGCRPCSCSPSGSTQECDVNTGQCRCKDNVEGFSCDRCKLGYFNLDPNNPQGCTPCFCFQHSSVCDSAEGFSVHTISSSFYRDNEQWTGQQRDGSSVSVQWSPSGQEISLISDDYFPMYPLPQMLSYGQNLSLSFRVDRRDTRLSAEDLVLEGSDLRVAVPLIAQGNAYPNENMQTYVFRLHHSADYPWRPTVSHADFQKLLHNLTAIKIRGTYSERSAGYLDDVSLVTARRGPGVPARWVEQCTCPQGYQGQHCEQCTVGYRAPLPPRAQSLQPLAVKTVSTGDATRGTSGDCQPCPCPSGATCAVVLTTREVVCTNCPTGTTGKRCELCDDGFFGDPLGQSGPVRACRACKCSDNIDPNAAVGNCNRETGECLKCIYNTDGFFCDRCKEGFYGNALATNPADKCKPCSCSLAGTVGRQTSCSQVTGQCQCLPNVAERDCSTCQPGFFNLQSGNGCERCNCNPIGSTNGQCDIITGQCECQPGVTGLHCERCEVNFFGFSSSGCKRENNDIMNDEITAGLECCQLFECCVCSVSCDCDPEGSQSGQCKEDGRCECRPGFVGGLARCHDMCEENYFYNRSAPGCQQCPSCYSLVRDKVNQQRQKLHDLQTLIDNLGSGQETVSDKAFEDRLKEAERAIMELLEEAQASKDVDRGLLDRLNTINSTLTTQWNRLQNIRNTVEDTGTQADRARSRVQDAESLIDRARQDLDKAKDAISKVDIKPPSGTGDPNNMTLLAEEARTLADKHKMDADQIEKIAKDANDTSTKAYNLLLKTLDGEGSTSQEIDELNKKYNEAKELAKNLEKQANKVQAEAEDAGDKALKIFANLTSIPPLDTKALEDEATKIKKEAADLDKLIDKTEKEYNDLRDDLKGKEQEVRKLLDKGKSEQQTADQLLARADAAKALAEEAAKKGQSTFREAESILDNLRDFDRRVNDNKTAAEDAMKKIPAINATIMAANEKTRQAEAALGNAATDAKEAKNKAEEAERIASNVQKGSAKTKEDAEKAFQDTNKLDNEVNDMMDQLSAAEQELAKKKAEADQDMMMAGMASDNAKEAEDNARKAKSAVKTVLSTITALLNQLGNIDNVDLSKLNQIDESLKSAKGKMANSELDRKLAELNDVAKTQEDMINDYDRQIREIRADIANLNDIKNTLPEGCFNTPSLERP</sequence>